<dbReference type="EMBL" id="WNYA01000002">
    <property type="protein sequence ID" value="KAG8589460.1"/>
    <property type="molecule type" value="Genomic_DNA"/>
</dbReference>
<proteinExistence type="predicted"/>
<evidence type="ECO:0000313" key="4">
    <source>
        <dbReference type="Proteomes" id="UP000824782"/>
    </source>
</evidence>
<feature type="region of interest" description="Disordered" evidence="1">
    <location>
        <begin position="211"/>
        <end position="259"/>
    </location>
</feature>
<feature type="compositionally biased region" description="Low complexity" evidence="1">
    <location>
        <begin position="123"/>
        <end position="133"/>
    </location>
</feature>
<evidence type="ECO:0000313" key="3">
    <source>
        <dbReference type="EMBL" id="KAG8589460.1"/>
    </source>
</evidence>
<feature type="compositionally biased region" description="Pro residues" evidence="1">
    <location>
        <begin position="100"/>
        <end position="122"/>
    </location>
</feature>
<sequence length="1201" mass="131352">MIFSLLLWCLDDVHSSFAFLDDSGTATLKSRPGPRVRPTLNFSTSHTDAQGLAVPTPSVPAGFTDNASLGNDSKLNGNYRMYSSVGDLRLHNYYDDDEIPAPPSMPPPPPPTVAPPPPPQHYSPPSSTISSPSSPSPPDFKPPTPNSIAPLFLPTDHYAVPTAEPHEANNAAKWKSETGLNTVSKDLHMTLPNRFSLNPAAFQHSQAQTNFDVEPRSTLSKSNKIPPPAPTRISSIQLQEPQDITYPKDPPSSPVPSSFNPSFQAKLFASNQTQKSVNDTLNKRKSMLIMEDLPDFPEKSANMTDQKGSRASSLLKENTNVLQNSHIQLNKEIKNVDAITDKKIESSVIFRDNPLSQPYRLNNSTSEFTSVVSAKGEDGQRNYHNGNEGFTVNLNKHEYTQEKNKSSKPTVNVIPLKPVLGELSLSNSIDNEIKLKPENIEECPPSPPPMAPPPPPPMPVPPNRQSATPLPLPVQNMPPKALPSVNSTASPPAPPLDLAPVVRMPSPLLPLKPNTVTVTPKPPSFVPPPPPPKAPPAPPPLPNSVGPSSSIPLQEAIKAKQHTLKKIPKSIEVRPAQSNSISSVNDEQKIRVGKIKGELEALFSPKKDEKVDRLKNSQQGLEINKQSNGNFSHSVGGENKLVNSLILKVPLLPARFEKEDADVDNSEWLPKSNNLEIQIPEPDYLPTSPINKKEKSTYSETLNKIPKATLEVSVPSPPLASPEKDTDALNSSIPTYKPHRGAKILTENRTVNELPVLISKPDTDIGINVGIVSKLTEPEHLGPVVKQEPQSSEAESTVKDPITGVQVEANSPMAMLMAAQKRAQRAKSLDRKNLPKISVSSGLITSVSNSSFNERKGNTFVVVPNKETAKQFTEEQVTSFTTNSYQNSDSYSIPSTWGDTETKSSDVSSTMGRNFEISSDKTSVPYSYNVLDLQAYTTESQKDYLSPKSTIITNPISTTVPSSTESPSFNISSFPSPCPDSKMDNEIEYEIIPPPAEFMNNPAPSGSNLLSIQQKDQSYNYDHSTSLQSDFIPNYARSNSINQPFVSLSTLPNSGFNSYSSDNTSLSINRDSQRSSLIKKRLYMPEPESSRTYGSSTNPIRSTMPLSYSNMHAQTSSNVVTDPRRSNTSSRFLPQGRRVSSENVGRMVPPMTDMKYKSQNMDYSMGKSSTRSQNKSQPGMTFTVRPGTRQPISQMYQGGYL</sequence>
<feature type="region of interest" description="Disordered" evidence="1">
    <location>
        <begin position="93"/>
        <end position="152"/>
    </location>
</feature>
<feature type="compositionally biased region" description="Polar residues" evidence="1">
    <location>
        <begin position="1114"/>
        <end position="1132"/>
    </location>
</feature>
<feature type="compositionally biased region" description="Low complexity" evidence="1">
    <location>
        <begin position="509"/>
        <end position="519"/>
    </location>
</feature>
<dbReference type="AlphaFoldDB" id="A0AAV7CWC7"/>
<keyword evidence="2" id="KW-0732">Signal</keyword>
<reference evidence="3" key="1">
    <citation type="thesis" date="2020" institute="ProQuest LLC" country="789 East Eisenhower Parkway, Ann Arbor, MI, USA">
        <title>Comparative Genomics and Chromosome Evolution.</title>
        <authorList>
            <person name="Mudd A.B."/>
        </authorList>
    </citation>
    <scope>NUCLEOTIDE SEQUENCE</scope>
    <source>
        <strain evidence="3">237g6f4</strain>
        <tissue evidence="3">Blood</tissue>
    </source>
</reference>
<feature type="region of interest" description="Disordered" evidence="1">
    <location>
        <begin position="713"/>
        <end position="735"/>
    </location>
</feature>
<accession>A0AAV7CWC7</accession>
<dbReference type="PANTHER" id="PTHR35077:SF2">
    <property type="entry name" value="SIMILAR TO AI661453 PROTEIN"/>
    <property type="match status" value="1"/>
</dbReference>
<feature type="compositionally biased region" description="Polar residues" evidence="1">
    <location>
        <begin position="232"/>
        <end position="242"/>
    </location>
</feature>
<feature type="compositionally biased region" description="Polar residues" evidence="1">
    <location>
        <begin position="1059"/>
        <end position="1076"/>
    </location>
</feature>
<keyword evidence="4" id="KW-1185">Reference proteome</keyword>
<organism evidence="3 4">
    <name type="scientific">Engystomops pustulosus</name>
    <name type="common">Tungara frog</name>
    <name type="synonym">Physalaemus pustulosus</name>
    <dbReference type="NCBI Taxonomy" id="76066"/>
    <lineage>
        <taxon>Eukaryota</taxon>
        <taxon>Metazoa</taxon>
        <taxon>Chordata</taxon>
        <taxon>Craniata</taxon>
        <taxon>Vertebrata</taxon>
        <taxon>Euteleostomi</taxon>
        <taxon>Amphibia</taxon>
        <taxon>Batrachia</taxon>
        <taxon>Anura</taxon>
        <taxon>Neobatrachia</taxon>
        <taxon>Hyloidea</taxon>
        <taxon>Leptodactylidae</taxon>
        <taxon>Leiuperinae</taxon>
        <taxon>Engystomops</taxon>
    </lineage>
</organism>
<feature type="chain" id="PRO_5043944548" evidence="2">
    <location>
        <begin position="19"/>
        <end position="1201"/>
    </location>
</feature>
<feature type="compositionally biased region" description="Pro residues" evidence="1">
    <location>
        <begin position="444"/>
        <end position="462"/>
    </location>
</feature>
<protein>
    <submittedName>
        <fullName evidence="3">Uncharacterized protein</fullName>
    </submittedName>
</protein>
<comment type="caution">
    <text evidence="3">The sequence shown here is derived from an EMBL/GenBank/DDBJ whole genome shotgun (WGS) entry which is preliminary data.</text>
</comment>
<feature type="compositionally biased region" description="Pro residues" evidence="1">
    <location>
        <begin position="134"/>
        <end position="145"/>
    </location>
</feature>
<feature type="compositionally biased region" description="Polar residues" evidence="1">
    <location>
        <begin position="211"/>
        <end position="223"/>
    </location>
</feature>
<dbReference type="Proteomes" id="UP000824782">
    <property type="component" value="Unassembled WGS sequence"/>
</dbReference>
<name>A0AAV7CWC7_ENGPU</name>
<evidence type="ECO:0000256" key="2">
    <source>
        <dbReference type="SAM" id="SignalP"/>
    </source>
</evidence>
<feature type="region of interest" description="Disordered" evidence="1">
    <location>
        <begin position="1114"/>
        <end position="1201"/>
    </location>
</feature>
<feature type="compositionally biased region" description="Polar residues" evidence="1">
    <location>
        <begin position="65"/>
        <end position="76"/>
    </location>
</feature>
<feature type="signal peptide" evidence="2">
    <location>
        <begin position="1"/>
        <end position="18"/>
    </location>
</feature>
<feature type="compositionally biased region" description="Polar residues" evidence="1">
    <location>
        <begin position="1190"/>
        <end position="1201"/>
    </location>
</feature>
<feature type="compositionally biased region" description="Polar residues" evidence="1">
    <location>
        <begin position="1157"/>
        <end position="1180"/>
    </location>
</feature>
<feature type="compositionally biased region" description="Polar residues" evidence="1">
    <location>
        <begin position="1090"/>
        <end position="1100"/>
    </location>
</feature>
<evidence type="ECO:0000256" key="1">
    <source>
        <dbReference type="SAM" id="MobiDB-lite"/>
    </source>
</evidence>
<feature type="region of interest" description="Disordered" evidence="1">
    <location>
        <begin position="1059"/>
        <end position="1100"/>
    </location>
</feature>
<gene>
    <name evidence="3" type="ORF">GDO81_006396</name>
</gene>
<feature type="region of interest" description="Disordered" evidence="1">
    <location>
        <begin position="42"/>
        <end position="76"/>
    </location>
</feature>
<feature type="compositionally biased region" description="Pro residues" evidence="1">
    <location>
        <begin position="520"/>
        <end position="542"/>
    </location>
</feature>
<dbReference type="PANTHER" id="PTHR35077">
    <property type="entry name" value="SIMILAR TO AI661453 PROTEIN"/>
    <property type="match status" value="1"/>
</dbReference>
<feature type="region of interest" description="Disordered" evidence="1">
    <location>
        <begin position="435"/>
        <end position="550"/>
    </location>
</feature>